<dbReference type="InterPro" id="IPR011009">
    <property type="entry name" value="Kinase-like_dom_sf"/>
</dbReference>
<evidence type="ECO:0000313" key="11">
    <source>
        <dbReference type="EMBL" id="KAJ7302977.1"/>
    </source>
</evidence>
<keyword evidence="12" id="KW-1185">Reference proteome</keyword>
<dbReference type="InterPro" id="IPR017441">
    <property type="entry name" value="Protein_kinase_ATP_BS"/>
</dbReference>
<evidence type="ECO:0000256" key="5">
    <source>
        <dbReference type="ARBA" id="ARBA00022777"/>
    </source>
</evidence>
<keyword evidence="2" id="KW-0723">Serine/threonine-protein kinase</keyword>
<dbReference type="GO" id="GO:0050684">
    <property type="term" value="P:regulation of mRNA processing"/>
    <property type="evidence" value="ECO:0007669"/>
    <property type="project" value="TreeGrafter"/>
</dbReference>
<dbReference type="PROSITE" id="PS50011">
    <property type="entry name" value="PROTEIN_KINASE_DOM"/>
    <property type="match status" value="1"/>
</dbReference>
<dbReference type="Gene3D" id="1.10.510.10">
    <property type="entry name" value="Transferase(Phosphotransferase) domain 1"/>
    <property type="match status" value="1"/>
</dbReference>
<evidence type="ECO:0000256" key="4">
    <source>
        <dbReference type="ARBA" id="ARBA00022741"/>
    </source>
</evidence>
<dbReference type="PROSITE" id="PS00109">
    <property type="entry name" value="PROTEIN_KINASE_TYR"/>
    <property type="match status" value="1"/>
</dbReference>
<organism evidence="11 12">
    <name type="scientific">Mycena albidolilacea</name>
    <dbReference type="NCBI Taxonomy" id="1033008"/>
    <lineage>
        <taxon>Eukaryota</taxon>
        <taxon>Fungi</taxon>
        <taxon>Dikarya</taxon>
        <taxon>Basidiomycota</taxon>
        <taxon>Agaricomycotina</taxon>
        <taxon>Agaricomycetes</taxon>
        <taxon>Agaricomycetidae</taxon>
        <taxon>Agaricales</taxon>
        <taxon>Marasmiineae</taxon>
        <taxon>Mycenaceae</taxon>
        <taxon>Mycena</taxon>
    </lineage>
</organism>
<protein>
    <recommendedName>
        <fullName evidence="1">non-specific serine/threonine protein kinase</fullName>
        <ecNumber evidence="1">2.7.11.1</ecNumber>
    </recommendedName>
</protein>
<dbReference type="Pfam" id="PF00069">
    <property type="entry name" value="Pkinase"/>
    <property type="match status" value="2"/>
</dbReference>
<dbReference type="InterPro" id="IPR008266">
    <property type="entry name" value="Tyr_kinase_AS"/>
</dbReference>
<sequence>MAVRSGRWADRAVLRARRRSCPSSMTALLRQLPDTELVNEYRPGGLHPVHLGDKFHDGRYEVKRKLGCGAFGTVWLVQDHVASGFAALKVMRADADRRELGILRHLKTKCADIDDYVVRLLDNFEHTGPNGVHQCIVTEVLGPSLAGIEDDLEDSFPDEVLPPDVAQSISLQIARGLARLHSAGVVHGDFTKRNILLCAPAFSRWKTITDVDEYMHEPQTEPLRLYETGEPASPSPHRPSYTVYGVLSSAMTTACFADPANVRVKICDFGESFLVEAPSGKLHIPPMYMSPEAAILRSVAPPHDVWALAVVVHDLVSNGWPLFATPWQKSNDAAVAGAVLRLGKLPDDLWSKWHARSTYFDEDARWIGSPNDRPFREDDTGTTVSAHVSPERCGGDVAAFARVIRGMCDYYPTRRTTSAEVVENLEAIWGSRQDSDTADAAAPAALPAA</sequence>
<evidence type="ECO:0000256" key="9">
    <source>
        <dbReference type="PROSITE-ProRule" id="PRU10141"/>
    </source>
</evidence>
<dbReference type="SUPFAM" id="SSF56112">
    <property type="entry name" value="Protein kinase-like (PK-like)"/>
    <property type="match status" value="1"/>
</dbReference>
<reference evidence="11" key="1">
    <citation type="submission" date="2023-03" db="EMBL/GenBank/DDBJ databases">
        <title>Massive genome expansion in bonnet fungi (Mycena s.s.) driven by repeated elements and novel gene families across ecological guilds.</title>
        <authorList>
            <consortium name="Lawrence Berkeley National Laboratory"/>
            <person name="Harder C.B."/>
            <person name="Miyauchi S."/>
            <person name="Viragh M."/>
            <person name="Kuo A."/>
            <person name="Thoen E."/>
            <person name="Andreopoulos B."/>
            <person name="Lu D."/>
            <person name="Skrede I."/>
            <person name="Drula E."/>
            <person name="Henrissat B."/>
            <person name="Morin E."/>
            <person name="Kohler A."/>
            <person name="Barry K."/>
            <person name="LaButti K."/>
            <person name="Morin E."/>
            <person name="Salamov A."/>
            <person name="Lipzen A."/>
            <person name="Mereny Z."/>
            <person name="Hegedus B."/>
            <person name="Baldrian P."/>
            <person name="Stursova M."/>
            <person name="Weitz H."/>
            <person name="Taylor A."/>
            <person name="Grigoriev I.V."/>
            <person name="Nagy L.G."/>
            <person name="Martin F."/>
            <person name="Kauserud H."/>
        </authorList>
    </citation>
    <scope>NUCLEOTIDE SEQUENCE</scope>
    <source>
        <strain evidence="11">CBHHK002</strain>
    </source>
</reference>
<evidence type="ECO:0000256" key="7">
    <source>
        <dbReference type="ARBA" id="ARBA00047899"/>
    </source>
</evidence>
<gene>
    <name evidence="11" type="ORF">DFH08DRAFT_722432</name>
</gene>
<dbReference type="PANTHER" id="PTHR47634:SF9">
    <property type="entry name" value="PROTEIN KINASE DOMAIN-CONTAINING PROTEIN-RELATED"/>
    <property type="match status" value="1"/>
</dbReference>
<keyword evidence="6 9" id="KW-0067">ATP-binding</keyword>
<dbReference type="GO" id="GO:0005524">
    <property type="term" value="F:ATP binding"/>
    <property type="evidence" value="ECO:0007669"/>
    <property type="project" value="UniProtKB-UniRule"/>
</dbReference>
<evidence type="ECO:0000256" key="6">
    <source>
        <dbReference type="ARBA" id="ARBA00022840"/>
    </source>
</evidence>
<evidence type="ECO:0000313" key="12">
    <source>
        <dbReference type="Proteomes" id="UP001218218"/>
    </source>
</evidence>
<keyword evidence="5 11" id="KW-0418">Kinase</keyword>
<comment type="caution">
    <text evidence="11">The sequence shown here is derived from an EMBL/GenBank/DDBJ whole genome shotgun (WGS) entry which is preliminary data.</text>
</comment>
<dbReference type="PANTHER" id="PTHR47634">
    <property type="entry name" value="PROTEIN KINASE DOMAIN-CONTAINING PROTEIN-RELATED"/>
    <property type="match status" value="1"/>
</dbReference>
<dbReference type="Proteomes" id="UP001218218">
    <property type="component" value="Unassembled WGS sequence"/>
</dbReference>
<evidence type="ECO:0000256" key="2">
    <source>
        <dbReference type="ARBA" id="ARBA00022527"/>
    </source>
</evidence>
<evidence type="ECO:0000256" key="3">
    <source>
        <dbReference type="ARBA" id="ARBA00022679"/>
    </source>
</evidence>
<keyword evidence="3" id="KW-0808">Transferase</keyword>
<evidence type="ECO:0000256" key="8">
    <source>
        <dbReference type="ARBA" id="ARBA00048679"/>
    </source>
</evidence>
<dbReference type="EC" id="2.7.11.1" evidence="1"/>
<feature type="domain" description="Protein kinase" evidence="10">
    <location>
        <begin position="60"/>
        <end position="428"/>
    </location>
</feature>
<dbReference type="InterPro" id="IPR000719">
    <property type="entry name" value="Prot_kinase_dom"/>
</dbReference>
<evidence type="ECO:0000256" key="1">
    <source>
        <dbReference type="ARBA" id="ARBA00012513"/>
    </source>
</evidence>
<keyword evidence="4 9" id="KW-0547">Nucleotide-binding</keyword>
<dbReference type="GO" id="GO:0004674">
    <property type="term" value="F:protein serine/threonine kinase activity"/>
    <property type="evidence" value="ECO:0007669"/>
    <property type="project" value="UniProtKB-KW"/>
</dbReference>
<evidence type="ECO:0000259" key="10">
    <source>
        <dbReference type="PROSITE" id="PS50011"/>
    </source>
</evidence>
<accession>A0AAD6Z1T4</accession>
<dbReference type="EMBL" id="JARIHO010000109">
    <property type="protein sequence ID" value="KAJ7302977.1"/>
    <property type="molecule type" value="Genomic_DNA"/>
</dbReference>
<comment type="catalytic activity">
    <reaction evidence="7">
        <text>L-threonyl-[protein] + ATP = O-phospho-L-threonyl-[protein] + ADP + H(+)</text>
        <dbReference type="Rhea" id="RHEA:46608"/>
        <dbReference type="Rhea" id="RHEA-COMP:11060"/>
        <dbReference type="Rhea" id="RHEA-COMP:11605"/>
        <dbReference type="ChEBI" id="CHEBI:15378"/>
        <dbReference type="ChEBI" id="CHEBI:30013"/>
        <dbReference type="ChEBI" id="CHEBI:30616"/>
        <dbReference type="ChEBI" id="CHEBI:61977"/>
        <dbReference type="ChEBI" id="CHEBI:456216"/>
        <dbReference type="EC" id="2.7.11.1"/>
    </reaction>
</comment>
<comment type="catalytic activity">
    <reaction evidence="8">
        <text>L-seryl-[protein] + ATP = O-phospho-L-seryl-[protein] + ADP + H(+)</text>
        <dbReference type="Rhea" id="RHEA:17989"/>
        <dbReference type="Rhea" id="RHEA-COMP:9863"/>
        <dbReference type="Rhea" id="RHEA-COMP:11604"/>
        <dbReference type="ChEBI" id="CHEBI:15378"/>
        <dbReference type="ChEBI" id="CHEBI:29999"/>
        <dbReference type="ChEBI" id="CHEBI:30616"/>
        <dbReference type="ChEBI" id="CHEBI:83421"/>
        <dbReference type="ChEBI" id="CHEBI:456216"/>
        <dbReference type="EC" id="2.7.11.1"/>
    </reaction>
</comment>
<dbReference type="PROSITE" id="PS00107">
    <property type="entry name" value="PROTEIN_KINASE_ATP"/>
    <property type="match status" value="1"/>
</dbReference>
<dbReference type="AlphaFoldDB" id="A0AAD6Z1T4"/>
<dbReference type="InterPro" id="IPR051334">
    <property type="entry name" value="SRPK"/>
</dbReference>
<proteinExistence type="predicted"/>
<feature type="binding site" evidence="9">
    <location>
        <position position="89"/>
    </location>
    <ligand>
        <name>ATP</name>
        <dbReference type="ChEBI" id="CHEBI:30616"/>
    </ligand>
</feature>
<dbReference type="GO" id="GO:0000245">
    <property type="term" value="P:spliceosomal complex assembly"/>
    <property type="evidence" value="ECO:0007669"/>
    <property type="project" value="TreeGrafter"/>
</dbReference>
<dbReference type="Gene3D" id="3.30.200.20">
    <property type="entry name" value="Phosphorylase Kinase, domain 1"/>
    <property type="match status" value="1"/>
</dbReference>
<name>A0AAD6Z1T4_9AGAR</name>